<dbReference type="SMART" id="SM00356">
    <property type="entry name" value="ZnF_C3H1"/>
    <property type="match status" value="3"/>
</dbReference>
<comment type="caution">
    <text evidence="8">The sequence shown here is derived from an EMBL/GenBank/DDBJ whole genome shotgun (WGS) entry which is preliminary data.</text>
</comment>
<keyword evidence="9" id="KW-1185">Reference proteome</keyword>
<dbReference type="GO" id="GO:0051252">
    <property type="term" value="P:regulation of RNA metabolic process"/>
    <property type="evidence" value="ECO:0007669"/>
    <property type="project" value="UniProtKB-ARBA"/>
</dbReference>
<feature type="domain" description="C3H1-type" evidence="7">
    <location>
        <begin position="49"/>
        <end position="76"/>
    </location>
</feature>
<organism evidence="8 9">
    <name type="scientific">Cinchona calisaya</name>
    <dbReference type="NCBI Taxonomy" id="153742"/>
    <lineage>
        <taxon>Eukaryota</taxon>
        <taxon>Viridiplantae</taxon>
        <taxon>Streptophyta</taxon>
        <taxon>Embryophyta</taxon>
        <taxon>Tracheophyta</taxon>
        <taxon>Spermatophyta</taxon>
        <taxon>Magnoliopsida</taxon>
        <taxon>eudicotyledons</taxon>
        <taxon>Gunneridae</taxon>
        <taxon>Pentapetalae</taxon>
        <taxon>asterids</taxon>
        <taxon>lamiids</taxon>
        <taxon>Gentianales</taxon>
        <taxon>Rubiaceae</taxon>
        <taxon>Cinchonoideae</taxon>
        <taxon>Cinchoneae</taxon>
        <taxon>Cinchona</taxon>
    </lineage>
</organism>
<evidence type="ECO:0000256" key="3">
    <source>
        <dbReference type="ARBA" id="ARBA00022771"/>
    </source>
</evidence>
<dbReference type="Gene3D" id="4.10.1000.10">
    <property type="entry name" value="Zinc finger, CCCH-type"/>
    <property type="match status" value="2"/>
</dbReference>
<evidence type="ECO:0000313" key="8">
    <source>
        <dbReference type="EMBL" id="KAL3511866.1"/>
    </source>
</evidence>
<feature type="zinc finger region" description="C3H1-type" evidence="5">
    <location>
        <begin position="101"/>
        <end position="129"/>
    </location>
</feature>
<accession>A0ABD2YX47</accession>
<evidence type="ECO:0000256" key="5">
    <source>
        <dbReference type="PROSITE-ProRule" id="PRU00723"/>
    </source>
</evidence>
<dbReference type="GO" id="GO:0010468">
    <property type="term" value="P:regulation of gene expression"/>
    <property type="evidence" value="ECO:0007669"/>
    <property type="project" value="UniProtKB-ARBA"/>
</dbReference>
<dbReference type="EMBL" id="JBJUIK010000011">
    <property type="protein sequence ID" value="KAL3511866.1"/>
    <property type="molecule type" value="Genomic_DNA"/>
</dbReference>
<feature type="domain" description="C3H1-type" evidence="7">
    <location>
        <begin position="186"/>
        <end position="214"/>
    </location>
</feature>
<proteinExistence type="predicted"/>
<evidence type="ECO:0000313" key="9">
    <source>
        <dbReference type="Proteomes" id="UP001630127"/>
    </source>
</evidence>
<dbReference type="Pfam" id="PF18044">
    <property type="entry name" value="zf-CCCH_4"/>
    <property type="match status" value="1"/>
</dbReference>
<evidence type="ECO:0000259" key="7">
    <source>
        <dbReference type="PROSITE" id="PS50103"/>
    </source>
</evidence>
<feature type="domain" description="C3H1-type" evidence="7">
    <location>
        <begin position="101"/>
        <end position="129"/>
    </location>
</feature>
<feature type="zinc finger region" description="C3H1-type" evidence="5">
    <location>
        <begin position="186"/>
        <end position="214"/>
    </location>
</feature>
<protein>
    <recommendedName>
        <fullName evidence="7">C3H1-type domain-containing protein</fullName>
    </recommendedName>
</protein>
<dbReference type="InterPro" id="IPR036855">
    <property type="entry name" value="Znf_CCCH_sf"/>
</dbReference>
<dbReference type="InterPro" id="IPR000571">
    <property type="entry name" value="Znf_CCCH"/>
</dbReference>
<dbReference type="Proteomes" id="UP001630127">
    <property type="component" value="Unassembled WGS sequence"/>
</dbReference>
<dbReference type="GO" id="GO:0008270">
    <property type="term" value="F:zinc ion binding"/>
    <property type="evidence" value="ECO:0007669"/>
    <property type="project" value="UniProtKB-KW"/>
</dbReference>
<keyword evidence="2" id="KW-0677">Repeat</keyword>
<evidence type="ECO:0000256" key="6">
    <source>
        <dbReference type="SAM" id="MobiDB-lite"/>
    </source>
</evidence>
<name>A0ABD2YX47_9GENT</name>
<reference evidence="8 9" key="1">
    <citation type="submission" date="2024-11" db="EMBL/GenBank/DDBJ databases">
        <title>A near-complete genome assembly of Cinchona calisaya.</title>
        <authorList>
            <person name="Lian D.C."/>
            <person name="Zhao X.W."/>
            <person name="Wei L."/>
        </authorList>
    </citation>
    <scope>NUCLEOTIDE SEQUENCE [LARGE SCALE GENOMIC DNA]</scope>
    <source>
        <tissue evidence="8">Nenye</tissue>
    </source>
</reference>
<evidence type="ECO:0000256" key="4">
    <source>
        <dbReference type="ARBA" id="ARBA00022833"/>
    </source>
</evidence>
<dbReference type="InterPro" id="IPR045877">
    <property type="entry name" value="ZFP36-like"/>
</dbReference>
<dbReference type="PANTHER" id="PTHR12547">
    <property type="entry name" value="CCCH ZINC FINGER/TIS11-RELATED"/>
    <property type="match status" value="1"/>
</dbReference>
<dbReference type="Gene3D" id="2.30.30.1190">
    <property type="match status" value="1"/>
</dbReference>
<evidence type="ECO:0000256" key="2">
    <source>
        <dbReference type="ARBA" id="ARBA00022737"/>
    </source>
</evidence>
<feature type="region of interest" description="Disordered" evidence="6">
    <location>
        <begin position="22"/>
        <end position="46"/>
    </location>
</feature>
<keyword evidence="4 5" id="KW-0862">Zinc</keyword>
<dbReference type="AlphaFoldDB" id="A0ABD2YX47"/>
<dbReference type="InterPro" id="IPR041367">
    <property type="entry name" value="Znf-CCCH_4"/>
</dbReference>
<dbReference type="SUPFAM" id="SSF90229">
    <property type="entry name" value="CCCH zinc finger"/>
    <property type="match status" value="3"/>
</dbReference>
<dbReference type="Pfam" id="PF00642">
    <property type="entry name" value="zf-CCCH"/>
    <property type="match status" value="2"/>
</dbReference>
<feature type="zinc finger region" description="C3H1-type" evidence="5">
    <location>
        <begin position="49"/>
        <end position="76"/>
    </location>
</feature>
<keyword evidence="1 5" id="KW-0479">Metal-binding</keyword>
<dbReference type="FunFam" id="4.10.1000.10:FF:000003">
    <property type="entry name" value="Zinc finger CCCH domain-containing protein"/>
    <property type="match status" value="1"/>
</dbReference>
<dbReference type="PROSITE" id="PS50103">
    <property type="entry name" value="ZF_C3H1"/>
    <property type="match status" value="3"/>
</dbReference>
<gene>
    <name evidence="8" type="ORF">ACH5RR_024583</name>
</gene>
<dbReference type="PANTHER" id="PTHR12547:SF18">
    <property type="entry name" value="PROTEIN TIS11"/>
    <property type="match status" value="1"/>
</dbReference>
<keyword evidence="3 5" id="KW-0863">Zinc-finger</keyword>
<sequence>MCDINSITNYSGAEFQSPKKPRISESVWNSSSRMSTSSTLGLKQARPSNTKAEPCLQYKRGHCKYGANCIFSHDETGNARNFVPSHFSRDGIVAEEQDRMMSGVKVCWFFVNGEQCPYGNRCHFLHQNVKNLKGGVNVPREQVAVTVVSTGAGECGYSRKEYDELDCKRFENVKSDANQMQQKTVLWKTRLCHKWERNGSCPYGVKCHYAHGERELQKLGSFHPQESGKSFIVENLAADTEDATSTKKESKTVCKQQEKGKKFIFKWDKVEKISGIYADWIEMPPVHVSPGNL</sequence>
<feature type="compositionally biased region" description="Low complexity" evidence="6">
    <location>
        <begin position="26"/>
        <end position="38"/>
    </location>
</feature>
<evidence type="ECO:0000256" key="1">
    <source>
        <dbReference type="ARBA" id="ARBA00022723"/>
    </source>
</evidence>